<name>A0ABW5DRB7_9PROT</name>
<accession>A0ABW5DRB7</accession>
<comment type="caution">
    <text evidence="1">The sequence shown here is derived from an EMBL/GenBank/DDBJ whole genome shotgun (WGS) entry which is preliminary data.</text>
</comment>
<keyword evidence="2" id="KW-1185">Reference proteome</keyword>
<organism evidence="1 2">
    <name type="scientific">Lacibacterium aquatile</name>
    <dbReference type="NCBI Taxonomy" id="1168082"/>
    <lineage>
        <taxon>Bacteria</taxon>
        <taxon>Pseudomonadati</taxon>
        <taxon>Pseudomonadota</taxon>
        <taxon>Alphaproteobacteria</taxon>
        <taxon>Rhodospirillales</taxon>
        <taxon>Rhodospirillaceae</taxon>
    </lineage>
</organism>
<evidence type="ECO:0008006" key="3">
    <source>
        <dbReference type="Google" id="ProtNLM"/>
    </source>
</evidence>
<protein>
    <recommendedName>
        <fullName evidence="3">Integrase</fullName>
    </recommendedName>
</protein>
<evidence type="ECO:0000313" key="2">
    <source>
        <dbReference type="Proteomes" id="UP001597295"/>
    </source>
</evidence>
<proteinExistence type="predicted"/>
<reference evidence="2" key="1">
    <citation type="journal article" date="2019" name="Int. J. Syst. Evol. Microbiol.">
        <title>The Global Catalogue of Microorganisms (GCM) 10K type strain sequencing project: providing services to taxonomists for standard genome sequencing and annotation.</title>
        <authorList>
            <consortium name="The Broad Institute Genomics Platform"/>
            <consortium name="The Broad Institute Genome Sequencing Center for Infectious Disease"/>
            <person name="Wu L."/>
            <person name="Ma J."/>
        </authorList>
    </citation>
    <scope>NUCLEOTIDE SEQUENCE [LARGE SCALE GENOMIC DNA]</scope>
    <source>
        <strain evidence="2">CGMCC 1.19062</strain>
    </source>
</reference>
<evidence type="ECO:0000313" key="1">
    <source>
        <dbReference type="EMBL" id="MFD2263464.1"/>
    </source>
</evidence>
<gene>
    <name evidence="1" type="ORF">ACFSM5_11240</name>
</gene>
<dbReference type="EMBL" id="JBHUIP010000011">
    <property type="protein sequence ID" value="MFD2263464.1"/>
    <property type="molecule type" value="Genomic_DNA"/>
</dbReference>
<sequence>MIEVIANQGKRLDFSSVADISPTGELLAKLVAERADRVHRPSTLRKYRTHLQHIARVLEEVALDLGQPAPTTIADLAWIPWEHVRIRIARLPDLAESYRRDIGDTLRHLMKLVGTPVVLPNPLTRATQDHVEPLSEACLVQLDQAFQEWRDDFAAYVANPSGPNRPTGDDIGMASAFIMRTLGANSCVVLMLRPEHIRQSAYRAEKPRSHRPPTWVHWHDPEQLTEVRSLLELLTRTQRHHGTPTLWSHFYSMGGGLGPRRHLSVIGSCDHEQFSYHFRKAMRLSGFPDVTADRLRDAKAGELERLGLDTTHLGHVSGSSRVSLGYRKSAMGLAEWDRLIRSAQTRMYQGDDRA</sequence>
<dbReference type="RefSeq" id="WP_379876474.1">
    <property type="nucleotide sequence ID" value="NZ_JBHUIP010000011.1"/>
</dbReference>
<dbReference type="Proteomes" id="UP001597295">
    <property type="component" value="Unassembled WGS sequence"/>
</dbReference>